<dbReference type="PROSITE" id="PS50042">
    <property type="entry name" value="CNMP_BINDING_3"/>
    <property type="match status" value="1"/>
</dbReference>
<protein>
    <submittedName>
        <fullName evidence="2">CRP-like cAMP-binding protein</fullName>
    </submittedName>
</protein>
<dbReference type="InterPro" id="IPR014710">
    <property type="entry name" value="RmlC-like_jellyroll"/>
</dbReference>
<organism evidence="2 3">
    <name type="scientific">Cecembia rubra</name>
    <dbReference type="NCBI Taxonomy" id="1485585"/>
    <lineage>
        <taxon>Bacteria</taxon>
        <taxon>Pseudomonadati</taxon>
        <taxon>Bacteroidota</taxon>
        <taxon>Cytophagia</taxon>
        <taxon>Cytophagales</taxon>
        <taxon>Cyclobacteriaceae</taxon>
        <taxon>Cecembia</taxon>
    </lineage>
</organism>
<evidence type="ECO:0000313" key="2">
    <source>
        <dbReference type="EMBL" id="PSL07808.1"/>
    </source>
</evidence>
<gene>
    <name evidence="2" type="ORF">CLV48_101746</name>
</gene>
<sequence length="192" mass="22679">MRQLFHNTLKNLVELSEKEKAILEEAFVFRQVPKKFKLAEEGQVAKEVYFINKGLIRLYYTKEGEEITGFIFQEGLFASSYDSFLKQQPSNQTLETLEECELLVIDKKGMEELYQTLPKMHIITRKVAELRFINAQRILSSFILDSPEERYRKFEEEHKDLLLRVPQHYIASFLGITPVSLSRIRKRLKESE</sequence>
<evidence type="ECO:0000259" key="1">
    <source>
        <dbReference type="PROSITE" id="PS50042"/>
    </source>
</evidence>
<name>A0A2P8EEB6_9BACT</name>
<feature type="domain" description="Cyclic nucleotide-binding" evidence="1">
    <location>
        <begin position="11"/>
        <end position="113"/>
    </location>
</feature>
<dbReference type="InterPro" id="IPR018490">
    <property type="entry name" value="cNMP-bd_dom_sf"/>
</dbReference>
<dbReference type="EMBL" id="PYGF01000001">
    <property type="protein sequence ID" value="PSL07808.1"/>
    <property type="molecule type" value="Genomic_DNA"/>
</dbReference>
<dbReference type="Pfam" id="PF00027">
    <property type="entry name" value="cNMP_binding"/>
    <property type="match status" value="1"/>
</dbReference>
<dbReference type="SUPFAM" id="SSF51206">
    <property type="entry name" value="cAMP-binding domain-like"/>
    <property type="match status" value="1"/>
</dbReference>
<dbReference type="Gene3D" id="2.60.120.10">
    <property type="entry name" value="Jelly Rolls"/>
    <property type="match status" value="1"/>
</dbReference>
<accession>A0A2P8EEB6</accession>
<keyword evidence="3" id="KW-1185">Reference proteome</keyword>
<reference evidence="2 3" key="1">
    <citation type="submission" date="2018-03" db="EMBL/GenBank/DDBJ databases">
        <title>Genomic Encyclopedia of Archaeal and Bacterial Type Strains, Phase II (KMG-II): from individual species to whole genera.</title>
        <authorList>
            <person name="Goeker M."/>
        </authorList>
    </citation>
    <scope>NUCLEOTIDE SEQUENCE [LARGE SCALE GENOMIC DNA]</scope>
    <source>
        <strain evidence="2 3">DSM 28057</strain>
    </source>
</reference>
<comment type="caution">
    <text evidence="2">The sequence shown here is derived from an EMBL/GenBank/DDBJ whole genome shotgun (WGS) entry which is preliminary data.</text>
</comment>
<dbReference type="InterPro" id="IPR000595">
    <property type="entry name" value="cNMP-bd_dom"/>
</dbReference>
<evidence type="ECO:0000313" key="3">
    <source>
        <dbReference type="Proteomes" id="UP000240708"/>
    </source>
</evidence>
<dbReference type="AlphaFoldDB" id="A0A2P8EEB6"/>
<dbReference type="RefSeq" id="WP_106565850.1">
    <property type="nucleotide sequence ID" value="NZ_PYGF01000001.1"/>
</dbReference>
<dbReference type="Proteomes" id="UP000240708">
    <property type="component" value="Unassembled WGS sequence"/>
</dbReference>
<proteinExistence type="predicted"/>
<dbReference type="OrthoDB" id="667553at2"/>